<comment type="caution">
    <text evidence="1">The sequence shown here is derived from an EMBL/GenBank/DDBJ whole genome shotgun (WGS) entry which is preliminary data.</text>
</comment>
<evidence type="ECO:0000313" key="1">
    <source>
        <dbReference type="EMBL" id="CAG8593334.1"/>
    </source>
</evidence>
<dbReference type="Proteomes" id="UP000789860">
    <property type="component" value="Unassembled WGS sequence"/>
</dbReference>
<keyword evidence="2" id="KW-1185">Reference proteome</keyword>
<name>A0ACA9MIB3_9GLOM</name>
<protein>
    <submittedName>
        <fullName evidence="1">4785_t:CDS:1</fullName>
    </submittedName>
</protein>
<organism evidence="1 2">
    <name type="scientific">Scutellospora calospora</name>
    <dbReference type="NCBI Taxonomy" id="85575"/>
    <lineage>
        <taxon>Eukaryota</taxon>
        <taxon>Fungi</taxon>
        <taxon>Fungi incertae sedis</taxon>
        <taxon>Mucoromycota</taxon>
        <taxon>Glomeromycotina</taxon>
        <taxon>Glomeromycetes</taxon>
        <taxon>Diversisporales</taxon>
        <taxon>Gigasporaceae</taxon>
        <taxon>Scutellospora</taxon>
    </lineage>
</organism>
<sequence>MPISTTPPTVTHSDDFSGENNIEDINFDQLLNDITKAEDALNDLDGRLDNFNAKADAMLLNNDNNDSFQKKSYTEKLNSENK</sequence>
<gene>
    <name evidence="1" type="ORF">SCALOS_LOCUS6662</name>
</gene>
<reference evidence="1" key="1">
    <citation type="submission" date="2021-06" db="EMBL/GenBank/DDBJ databases">
        <authorList>
            <person name="Kallberg Y."/>
            <person name="Tangrot J."/>
            <person name="Rosling A."/>
        </authorList>
    </citation>
    <scope>NUCLEOTIDE SEQUENCE</scope>
    <source>
        <strain evidence="1">AU212A</strain>
    </source>
</reference>
<accession>A0ACA9MIB3</accession>
<proteinExistence type="predicted"/>
<evidence type="ECO:0000313" key="2">
    <source>
        <dbReference type="Proteomes" id="UP000789860"/>
    </source>
</evidence>
<dbReference type="EMBL" id="CAJVPM010013189">
    <property type="protein sequence ID" value="CAG8593334.1"/>
    <property type="molecule type" value="Genomic_DNA"/>
</dbReference>